<keyword evidence="4 8" id="KW-0479">Metal-binding</keyword>
<keyword evidence="6 8" id="KW-0560">Oxidoreductase</keyword>
<evidence type="ECO:0000256" key="1">
    <source>
        <dbReference type="ARBA" id="ARBA00003850"/>
    </source>
</evidence>
<evidence type="ECO:0000256" key="11">
    <source>
        <dbReference type="PIRSR" id="PIRSR000099-2"/>
    </source>
</evidence>
<comment type="function">
    <text evidence="1 8">Catalyzes the sequential NAD-dependent oxidations of L-histidinol to L-histidinaldehyde and then to L-histidine.</text>
</comment>
<dbReference type="HOGENOM" id="CLU_006732_3_3_9"/>
<comment type="caution">
    <text evidence="15">The sequence shown here is derived from an EMBL/GenBank/DDBJ whole genome shotgun (WGS) entry which is preliminary data.</text>
</comment>
<feature type="binding site" evidence="8 12">
    <location>
        <position position="358"/>
    </location>
    <ligand>
        <name>substrate</name>
    </ligand>
</feature>
<dbReference type="GO" id="GO:0005829">
    <property type="term" value="C:cytosol"/>
    <property type="evidence" value="ECO:0007669"/>
    <property type="project" value="TreeGrafter"/>
</dbReference>
<dbReference type="UniPathway" id="UPA00031">
    <property type="reaction ID" value="UER00014"/>
</dbReference>
<proteinExistence type="inferred from homology"/>
<comment type="pathway">
    <text evidence="8">Amino-acid biosynthesis; L-histidine biosynthesis; L-histidine from 5-phospho-alpha-D-ribose 1-diphosphate: step 9/9.</text>
</comment>
<keyword evidence="8" id="KW-0368">Histidine biosynthesis</keyword>
<evidence type="ECO:0000313" key="15">
    <source>
        <dbReference type="EMBL" id="EFV01724.1"/>
    </source>
</evidence>
<name>E6MGI4_9FIRM</name>
<dbReference type="PANTHER" id="PTHR21256">
    <property type="entry name" value="HISTIDINOL DEHYDROGENASE HDH"/>
    <property type="match status" value="1"/>
</dbReference>
<dbReference type="GO" id="GO:0000105">
    <property type="term" value="P:L-histidine biosynthetic process"/>
    <property type="evidence" value="ECO:0007669"/>
    <property type="project" value="UniProtKB-UniRule"/>
</dbReference>
<dbReference type="Gene3D" id="1.20.5.1300">
    <property type="match status" value="1"/>
</dbReference>
<dbReference type="Proteomes" id="UP000004754">
    <property type="component" value="Unassembled WGS sequence"/>
</dbReference>
<organism evidence="15 16">
    <name type="scientific">Pseudoramibacter alactolyticus ATCC 23263</name>
    <dbReference type="NCBI Taxonomy" id="887929"/>
    <lineage>
        <taxon>Bacteria</taxon>
        <taxon>Bacillati</taxon>
        <taxon>Bacillota</taxon>
        <taxon>Clostridia</taxon>
        <taxon>Eubacteriales</taxon>
        <taxon>Eubacteriaceae</taxon>
        <taxon>Pseudoramibacter</taxon>
    </lineage>
</organism>
<sequence length="429" mass="45916">MQKLTYRDSIGQLDRLLKRNEADQQSTRDGVLAIIDRVKAEGDAALRALTAQFDGCTVTNLKVSAEEIDEAFAAADPKLVTAIEKAADNIRAFHKKQLETTWTYEPAPGITLGQHITPIERVGVYVPGGKAAYPSTVLMDTIPAVVAGVSAIAMVTPPGEDGKINPNILCAAKIAGVSEIYKVGGAQAIAALAYGTETIAPVHKIVGPGNIFVATAKKEVFGKVAIDMIAGPSEVLVLCDGSADPEWIAADLLSQAEHDEMAMPILVTTDDAFADAVIDEVYRQIKADLRRKAIAKSAVDHFGFVFVCDDLDEAFELAGRVAPEHMELALPDAKAYLDRVQNAGAIFLGSYSPEPLGDYFAGPNHTLPTSGTAKFSSPLGTYDFIKRSSIIEYGEANLRAVADDIVTFAEAEGLDAHAKSIERRFRKKV</sequence>
<evidence type="ECO:0000256" key="12">
    <source>
        <dbReference type="PIRSR" id="PIRSR000099-3"/>
    </source>
</evidence>
<dbReference type="InterPro" id="IPR012131">
    <property type="entry name" value="Hstdl_DH"/>
</dbReference>
<dbReference type="PIRSF" id="PIRSF000099">
    <property type="entry name" value="Histidinol_dh"/>
    <property type="match status" value="1"/>
</dbReference>
<feature type="binding site" evidence="8 12">
    <location>
        <position position="255"/>
    </location>
    <ligand>
        <name>substrate</name>
    </ligand>
</feature>
<evidence type="ECO:0000256" key="6">
    <source>
        <dbReference type="ARBA" id="ARBA00023002"/>
    </source>
</evidence>
<dbReference type="PRINTS" id="PR00083">
    <property type="entry name" value="HOLDHDRGNASE"/>
</dbReference>
<dbReference type="GO" id="GO:0004399">
    <property type="term" value="F:histidinol dehydrogenase activity"/>
    <property type="evidence" value="ECO:0007669"/>
    <property type="project" value="UniProtKB-UniRule"/>
</dbReference>
<keyword evidence="8" id="KW-0028">Amino-acid biosynthesis</keyword>
<dbReference type="InterPro" id="IPR022695">
    <property type="entry name" value="Histidinol_DH_monofunct"/>
</dbReference>
<dbReference type="Pfam" id="PF00815">
    <property type="entry name" value="Histidinol_dh"/>
    <property type="match status" value="1"/>
</dbReference>
<evidence type="ECO:0000256" key="7">
    <source>
        <dbReference type="ARBA" id="ARBA00049489"/>
    </source>
</evidence>
<dbReference type="EMBL" id="AEQN01000016">
    <property type="protein sequence ID" value="EFV01724.1"/>
    <property type="molecule type" value="Genomic_DNA"/>
</dbReference>
<evidence type="ECO:0000256" key="4">
    <source>
        <dbReference type="ARBA" id="ARBA00022723"/>
    </source>
</evidence>
<feature type="binding site" evidence="8 11">
    <location>
        <position position="125"/>
    </location>
    <ligand>
        <name>NAD(+)</name>
        <dbReference type="ChEBI" id="CHEBI:57540"/>
    </ligand>
</feature>
<feature type="active site" description="Proton acceptor" evidence="8 10">
    <location>
        <position position="325"/>
    </location>
</feature>
<feature type="binding site" evidence="8 12">
    <location>
        <position position="417"/>
    </location>
    <ligand>
        <name>substrate</name>
    </ligand>
</feature>
<evidence type="ECO:0000256" key="9">
    <source>
        <dbReference type="PIRNR" id="PIRNR000099"/>
    </source>
</evidence>
<dbReference type="EC" id="1.1.1.23" evidence="3 8"/>
<evidence type="ECO:0000256" key="3">
    <source>
        <dbReference type="ARBA" id="ARBA00012965"/>
    </source>
</evidence>
<keyword evidence="8 11" id="KW-0520">NAD</keyword>
<gene>
    <name evidence="8 15" type="primary">hisD</name>
    <name evidence="15" type="ORF">HMP0721_1117</name>
</gene>
<dbReference type="CDD" id="cd06572">
    <property type="entry name" value="Histidinol_dh"/>
    <property type="match status" value="1"/>
</dbReference>
<keyword evidence="16" id="KW-1185">Reference proteome</keyword>
<dbReference type="GO" id="GO:0051287">
    <property type="term" value="F:NAD binding"/>
    <property type="evidence" value="ECO:0007669"/>
    <property type="project" value="InterPro"/>
</dbReference>
<dbReference type="PANTHER" id="PTHR21256:SF2">
    <property type="entry name" value="HISTIDINE BIOSYNTHESIS TRIFUNCTIONAL PROTEIN"/>
    <property type="match status" value="1"/>
</dbReference>
<feature type="binding site" evidence="8 12">
    <location>
        <position position="258"/>
    </location>
    <ligand>
        <name>substrate</name>
    </ligand>
</feature>
<feature type="binding site" evidence="8 13">
    <location>
        <position position="255"/>
    </location>
    <ligand>
        <name>Zn(2+)</name>
        <dbReference type="ChEBI" id="CHEBI:29105"/>
    </ligand>
</feature>
<dbReference type="FunFam" id="3.40.50.1980:FF:000001">
    <property type="entry name" value="Histidinol dehydrogenase"/>
    <property type="match status" value="1"/>
</dbReference>
<comment type="similarity">
    <text evidence="2 8 9 14">Belongs to the histidinol dehydrogenase family.</text>
</comment>
<dbReference type="GO" id="GO:0008270">
    <property type="term" value="F:zinc ion binding"/>
    <property type="evidence" value="ECO:0007669"/>
    <property type="project" value="UniProtKB-UniRule"/>
</dbReference>
<comment type="catalytic activity">
    <reaction evidence="7 8">
        <text>L-histidinol + 2 NAD(+) + H2O = L-histidine + 2 NADH + 3 H(+)</text>
        <dbReference type="Rhea" id="RHEA:20641"/>
        <dbReference type="ChEBI" id="CHEBI:15377"/>
        <dbReference type="ChEBI" id="CHEBI:15378"/>
        <dbReference type="ChEBI" id="CHEBI:57540"/>
        <dbReference type="ChEBI" id="CHEBI:57595"/>
        <dbReference type="ChEBI" id="CHEBI:57699"/>
        <dbReference type="ChEBI" id="CHEBI:57945"/>
        <dbReference type="EC" id="1.1.1.23"/>
    </reaction>
</comment>
<feature type="binding site" evidence="8 12">
    <location>
        <position position="412"/>
    </location>
    <ligand>
        <name>substrate</name>
    </ligand>
</feature>
<evidence type="ECO:0000256" key="14">
    <source>
        <dbReference type="RuleBase" id="RU004175"/>
    </source>
</evidence>
<feature type="active site" description="Proton acceptor" evidence="8 10">
    <location>
        <position position="324"/>
    </location>
</feature>
<feature type="binding site" evidence="8 13">
    <location>
        <position position="417"/>
    </location>
    <ligand>
        <name>Zn(2+)</name>
        <dbReference type="ChEBI" id="CHEBI:29105"/>
    </ligand>
</feature>
<feature type="binding site" evidence="8 13">
    <location>
        <position position="358"/>
    </location>
    <ligand>
        <name>Zn(2+)</name>
        <dbReference type="ChEBI" id="CHEBI:29105"/>
    </ligand>
</feature>
<dbReference type="STRING" id="887929.HMP0721_1117"/>
<feature type="binding site" evidence="8 13">
    <location>
        <position position="258"/>
    </location>
    <ligand>
        <name>Zn(2+)</name>
        <dbReference type="ChEBI" id="CHEBI:29105"/>
    </ligand>
</feature>
<protein>
    <recommendedName>
        <fullName evidence="3 8">Histidinol dehydrogenase</fullName>
        <shortName evidence="8">HDH</shortName>
        <ecNumber evidence="3 8">1.1.1.23</ecNumber>
    </recommendedName>
</protein>
<dbReference type="PROSITE" id="PS00611">
    <property type="entry name" value="HISOL_DEHYDROGENASE"/>
    <property type="match status" value="1"/>
</dbReference>
<feature type="binding site" evidence="8 11">
    <location>
        <position position="210"/>
    </location>
    <ligand>
        <name>NAD(+)</name>
        <dbReference type="ChEBI" id="CHEBI:57540"/>
    </ligand>
</feature>
<keyword evidence="5 8" id="KW-0862">Zinc</keyword>
<dbReference type="AlphaFoldDB" id="E6MGI4"/>
<dbReference type="NCBIfam" id="TIGR00069">
    <property type="entry name" value="hisD"/>
    <property type="match status" value="1"/>
</dbReference>
<feature type="binding site" evidence="8 12">
    <location>
        <position position="325"/>
    </location>
    <ligand>
        <name>substrate</name>
    </ligand>
</feature>
<reference evidence="15 16" key="1">
    <citation type="submission" date="2010-12" db="EMBL/GenBank/DDBJ databases">
        <authorList>
            <person name="Muzny D."/>
            <person name="Qin X."/>
            <person name="Deng J."/>
            <person name="Jiang H."/>
            <person name="Liu Y."/>
            <person name="Qu J."/>
            <person name="Song X.-Z."/>
            <person name="Zhang L."/>
            <person name="Thornton R."/>
            <person name="Coyle M."/>
            <person name="Francisco L."/>
            <person name="Jackson L."/>
            <person name="Javaid M."/>
            <person name="Korchina V."/>
            <person name="Kovar C."/>
            <person name="Mata R."/>
            <person name="Mathew T."/>
            <person name="Ngo R."/>
            <person name="Nguyen L."/>
            <person name="Nguyen N."/>
            <person name="Okwuonu G."/>
            <person name="Ongeri F."/>
            <person name="Pham C."/>
            <person name="Simmons D."/>
            <person name="Wilczek-Boney K."/>
            <person name="Hale W."/>
            <person name="Jakkamsetti A."/>
            <person name="Pham P."/>
            <person name="Ruth R."/>
            <person name="San Lucas F."/>
            <person name="Warren J."/>
            <person name="Zhang J."/>
            <person name="Zhao Z."/>
            <person name="Zhou C."/>
            <person name="Zhu D."/>
            <person name="Lee S."/>
            <person name="Bess C."/>
            <person name="Blankenburg K."/>
            <person name="Forbes L."/>
            <person name="Fu Q."/>
            <person name="Gubbala S."/>
            <person name="Hirani K."/>
            <person name="Jayaseelan J.C."/>
            <person name="Lara F."/>
            <person name="Munidasa M."/>
            <person name="Palculict T."/>
            <person name="Patil S."/>
            <person name="Pu L.-L."/>
            <person name="Saada N."/>
            <person name="Tang L."/>
            <person name="Weissenberger G."/>
            <person name="Zhu Y."/>
            <person name="Hemphill L."/>
            <person name="Shang Y."/>
            <person name="Youmans B."/>
            <person name="Ayvaz T."/>
            <person name="Ross M."/>
            <person name="Santibanez J."/>
            <person name="Aqrawi P."/>
            <person name="Gross S."/>
            <person name="Joshi V."/>
            <person name="Fowler G."/>
            <person name="Nazareth L."/>
            <person name="Reid J."/>
            <person name="Worley K."/>
            <person name="Petrosino J."/>
            <person name="Highlander S."/>
            <person name="Gibbs R."/>
        </authorList>
    </citation>
    <scope>NUCLEOTIDE SEQUENCE [LARGE SCALE GENOMIC DNA]</scope>
    <source>
        <strain evidence="15 16">ATCC 23263</strain>
    </source>
</reference>
<dbReference type="HAMAP" id="MF_01024">
    <property type="entry name" value="HisD"/>
    <property type="match status" value="1"/>
</dbReference>
<dbReference type="RefSeq" id="WP_006598541.1">
    <property type="nucleotide sequence ID" value="NZ_GL622359.1"/>
</dbReference>
<feature type="binding site" evidence="8 12">
    <location>
        <position position="233"/>
    </location>
    <ligand>
        <name>substrate</name>
    </ligand>
</feature>
<dbReference type="InterPro" id="IPR001692">
    <property type="entry name" value="Histidinol_DH_CS"/>
</dbReference>
<evidence type="ECO:0000256" key="2">
    <source>
        <dbReference type="ARBA" id="ARBA00010178"/>
    </source>
</evidence>
<evidence type="ECO:0000256" key="10">
    <source>
        <dbReference type="PIRSR" id="PIRSR000099-1"/>
    </source>
</evidence>
<dbReference type="eggNOG" id="COG0141">
    <property type="taxonomic scope" value="Bacteria"/>
</dbReference>
<accession>E6MGI4</accession>
<evidence type="ECO:0000256" key="13">
    <source>
        <dbReference type="PIRSR" id="PIRSR000099-4"/>
    </source>
</evidence>
<comment type="cofactor">
    <cofactor evidence="8 13">
        <name>Zn(2+)</name>
        <dbReference type="ChEBI" id="CHEBI:29105"/>
    </cofactor>
    <text evidence="8 13">Binds 1 zinc ion per subunit.</text>
</comment>
<dbReference type="OrthoDB" id="9805269at2"/>
<dbReference type="Gene3D" id="3.40.50.1980">
    <property type="entry name" value="Nitrogenase molybdenum iron protein domain"/>
    <property type="match status" value="2"/>
</dbReference>
<dbReference type="SUPFAM" id="SSF53720">
    <property type="entry name" value="ALDH-like"/>
    <property type="match status" value="1"/>
</dbReference>
<feature type="binding site" evidence="8 11">
    <location>
        <position position="187"/>
    </location>
    <ligand>
        <name>NAD(+)</name>
        <dbReference type="ChEBI" id="CHEBI:57540"/>
    </ligand>
</feature>
<dbReference type="InterPro" id="IPR016161">
    <property type="entry name" value="Ald_DH/histidinol_DH"/>
</dbReference>
<evidence type="ECO:0000256" key="8">
    <source>
        <dbReference type="HAMAP-Rule" id="MF_01024"/>
    </source>
</evidence>
<evidence type="ECO:0000256" key="5">
    <source>
        <dbReference type="ARBA" id="ARBA00022833"/>
    </source>
</evidence>
<evidence type="ECO:0000313" key="16">
    <source>
        <dbReference type="Proteomes" id="UP000004754"/>
    </source>
</evidence>
<dbReference type="FunFam" id="3.40.50.1980:FF:000026">
    <property type="entry name" value="Histidinol dehydrogenase"/>
    <property type="match status" value="1"/>
</dbReference>